<dbReference type="OrthoDB" id="423498at2759"/>
<feature type="binding site" evidence="3">
    <location>
        <position position="128"/>
    </location>
    <ligand>
        <name>substrate</name>
    </ligand>
</feature>
<dbReference type="GO" id="GO:0004341">
    <property type="term" value="F:gluconolactonase activity"/>
    <property type="evidence" value="ECO:0007669"/>
    <property type="project" value="TreeGrafter"/>
</dbReference>
<evidence type="ECO:0000259" key="5">
    <source>
        <dbReference type="Pfam" id="PF08450"/>
    </source>
</evidence>
<feature type="binding site" evidence="3">
    <location>
        <position position="231"/>
    </location>
    <ligand>
        <name>a divalent metal cation</name>
        <dbReference type="ChEBI" id="CHEBI:60240"/>
    </ligand>
</feature>
<reference evidence="6 7" key="1">
    <citation type="journal article" date="2018" name="IMA Fungus">
        <title>IMA Genome-F 10: Nine draft genome sequences of Claviceps purpurea s.lat., including C. arundinis, C. humidiphila, and C. cf. spartinae, pseudomolecules for the pitch canker pathogen Fusarium circinatum, draft genome of Davidsoniella eucalypti, Grosmannia galeiformis, Quambalaria eucalypti, and Teratosphaeria destructans.</title>
        <authorList>
            <person name="Wingfield B.D."/>
            <person name="Liu M."/>
            <person name="Nguyen H.D."/>
            <person name="Lane F.A."/>
            <person name="Morgan S.W."/>
            <person name="De Vos L."/>
            <person name="Wilken P.M."/>
            <person name="Duong T.A."/>
            <person name="Aylward J."/>
            <person name="Coetzee M.P."/>
            <person name="Dadej K."/>
            <person name="De Beer Z.W."/>
            <person name="Findlay W."/>
            <person name="Havenga M."/>
            <person name="Kolarik M."/>
            <person name="Menzies J.G."/>
            <person name="Naidoo K."/>
            <person name="Pochopski O."/>
            <person name="Shoukouhi P."/>
            <person name="Santana Q.C."/>
            <person name="Seifert K.A."/>
            <person name="Soal N."/>
            <person name="Steenkamp E.T."/>
            <person name="Tatham C.T."/>
            <person name="van der Nest M.A."/>
            <person name="Wingfield M.J."/>
        </authorList>
    </citation>
    <scope>NUCLEOTIDE SEQUENCE [LARGE SCALE GENOMIC DNA]</scope>
    <source>
        <strain evidence="6">CMW44962</strain>
    </source>
</reference>
<dbReference type="Pfam" id="PF08450">
    <property type="entry name" value="SGL"/>
    <property type="match status" value="1"/>
</dbReference>
<dbReference type="InterPro" id="IPR013658">
    <property type="entry name" value="SGL"/>
</dbReference>
<keyword evidence="7" id="KW-1185">Reference proteome</keyword>
<evidence type="ECO:0000256" key="1">
    <source>
        <dbReference type="ARBA" id="ARBA00008853"/>
    </source>
</evidence>
<feature type="active site" description="Proton donor/acceptor" evidence="2">
    <location>
        <position position="231"/>
    </location>
</feature>
<comment type="cofactor">
    <cofactor evidence="3">
        <name>Zn(2+)</name>
        <dbReference type="ChEBI" id="CHEBI:29105"/>
    </cofactor>
    <text evidence="3">Binds 1 divalent metal cation per subunit.</text>
</comment>
<dbReference type="AlphaFoldDB" id="A0A9W7SQK9"/>
<evidence type="ECO:0000256" key="2">
    <source>
        <dbReference type="PIRSR" id="PIRSR605511-1"/>
    </source>
</evidence>
<dbReference type="SUPFAM" id="SSF63829">
    <property type="entry name" value="Calcium-dependent phosphotriesterase"/>
    <property type="match status" value="1"/>
</dbReference>
<name>A0A9W7SQK9_9PEZI</name>
<feature type="domain" description="SMP-30/Gluconolactonase/LRE-like region" evidence="5">
    <location>
        <begin position="20"/>
        <end position="286"/>
    </location>
</feature>
<feature type="binding site" evidence="3">
    <location>
        <position position="126"/>
    </location>
    <ligand>
        <name>substrate</name>
    </ligand>
</feature>
<feature type="binding site" evidence="3">
    <location>
        <position position="179"/>
    </location>
    <ligand>
        <name>a divalent metal cation</name>
        <dbReference type="ChEBI" id="CHEBI:60240"/>
    </ligand>
</feature>
<dbReference type="InterPro" id="IPR011042">
    <property type="entry name" value="6-blade_b-propeller_TolB-like"/>
</dbReference>
<evidence type="ECO:0000313" key="6">
    <source>
        <dbReference type="EMBL" id="KAH9826814.1"/>
    </source>
</evidence>
<organism evidence="6 7">
    <name type="scientific">Teratosphaeria destructans</name>
    <dbReference type="NCBI Taxonomy" id="418781"/>
    <lineage>
        <taxon>Eukaryota</taxon>
        <taxon>Fungi</taxon>
        <taxon>Dikarya</taxon>
        <taxon>Ascomycota</taxon>
        <taxon>Pezizomycotina</taxon>
        <taxon>Dothideomycetes</taxon>
        <taxon>Dothideomycetidae</taxon>
        <taxon>Mycosphaerellales</taxon>
        <taxon>Teratosphaeriaceae</taxon>
        <taxon>Teratosphaeria</taxon>
    </lineage>
</organism>
<dbReference type="PANTHER" id="PTHR10907">
    <property type="entry name" value="REGUCALCIN"/>
    <property type="match status" value="1"/>
</dbReference>
<dbReference type="PRINTS" id="PR01790">
    <property type="entry name" value="SMP30FAMILY"/>
</dbReference>
<protein>
    <submittedName>
        <fullName evidence="6">Calcium homeostasis protein Regucalcin</fullName>
    </submittedName>
</protein>
<dbReference type="EMBL" id="RIBY02001952">
    <property type="protein sequence ID" value="KAH9826814.1"/>
    <property type="molecule type" value="Genomic_DNA"/>
</dbReference>
<dbReference type="InterPro" id="IPR005511">
    <property type="entry name" value="SMP-30"/>
</dbReference>
<dbReference type="PANTHER" id="PTHR10907:SF47">
    <property type="entry name" value="REGUCALCIN"/>
    <property type="match status" value="1"/>
</dbReference>
<comment type="caution">
    <text evidence="6">The sequence shown here is derived from an EMBL/GenBank/DDBJ whole genome shotgun (WGS) entry which is preliminary data.</text>
</comment>
<dbReference type="Gene3D" id="2.120.10.30">
    <property type="entry name" value="TolB, C-terminal domain"/>
    <property type="match status" value="1"/>
</dbReference>
<comment type="similarity">
    <text evidence="1">Belongs to the SMP-30/CGR1 family.</text>
</comment>
<accession>A0A9W7SQK9</accession>
<keyword evidence="3" id="KW-0479">Metal-binding</keyword>
<feature type="binding site" evidence="3">
    <location>
        <position position="22"/>
    </location>
    <ligand>
        <name>a divalent metal cation</name>
        <dbReference type="ChEBI" id="CHEBI:60240"/>
    </ligand>
</feature>
<feature type="region of interest" description="Disordered" evidence="4">
    <location>
        <begin position="106"/>
        <end position="130"/>
    </location>
</feature>
<reference evidence="6 7" key="2">
    <citation type="journal article" date="2021" name="Curr. Genet.">
        <title>Genetic response to nitrogen starvation in the aggressive Eucalyptus foliar pathogen Teratosphaeria destructans.</title>
        <authorList>
            <person name="Havenga M."/>
            <person name="Wingfield B.D."/>
            <person name="Wingfield M.J."/>
            <person name="Dreyer L.L."/>
            <person name="Roets F."/>
            <person name="Aylward J."/>
        </authorList>
    </citation>
    <scope>NUCLEOTIDE SEQUENCE [LARGE SCALE GENOMIC DNA]</scope>
    <source>
        <strain evidence="6">CMW44962</strain>
    </source>
</reference>
<evidence type="ECO:0000313" key="7">
    <source>
        <dbReference type="Proteomes" id="UP001138500"/>
    </source>
</evidence>
<evidence type="ECO:0000256" key="3">
    <source>
        <dbReference type="PIRSR" id="PIRSR605511-2"/>
    </source>
</evidence>
<sequence>MPEIKKYKVTEPYLDLKCGLGEAPFWEKDHNSLRFVDIVKKKVHFVDLTKGPSSHRQLDLDFNVGTTADIEGNDKEFIFGGKYGYGVMNRETGESRWLRKMWTDEERRDDGGGKPGKGKNREERMRSNDGAVDAQGRFFVGAMNDPALVGQNFTDEGILFRLDPDLSVHRVKTSVTIPNGMSWTLTNSHFYFTDSPTGQITKHPYDLSTGAIDWSQGSTFFTCPIDGGVPDGHAQDEEGCFWIALFGTGKVVRVDLEGRVVAEIELPTRCVTCPGFAGTELFVTSAEEEEPENYPESTRFAGAVFRVDVGMRGSPLNKFRFEKAE</sequence>
<proteinExistence type="inferred from homology"/>
<gene>
    <name evidence="6" type="ORF">Tdes44962_MAKER09957</name>
</gene>
<dbReference type="GO" id="GO:0005509">
    <property type="term" value="F:calcium ion binding"/>
    <property type="evidence" value="ECO:0007669"/>
    <property type="project" value="TreeGrafter"/>
</dbReference>
<keyword evidence="3" id="KW-0862">Zinc</keyword>
<dbReference type="Proteomes" id="UP001138500">
    <property type="component" value="Unassembled WGS sequence"/>
</dbReference>
<evidence type="ECO:0000256" key="4">
    <source>
        <dbReference type="SAM" id="MobiDB-lite"/>
    </source>
</evidence>